<protein>
    <submittedName>
        <fullName evidence="1">Uncharacterized protein</fullName>
    </submittedName>
</protein>
<dbReference type="RefSeq" id="XP_007931130.1">
    <property type="nucleotide sequence ID" value="XM_007932939.1"/>
</dbReference>
<dbReference type="AlphaFoldDB" id="M3AP31"/>
<organism evidence="1 2">
    <name type="scientific">Pseudocercospora fijiensis (strain CIRAD86)</name>
    <name type="common">Black leaf streak disease fungus</name>
    <name type="synonym">Mycosphaerella fijiensis</name>
    <dbReference type="NCBI Taxonomy" id="383855"/>
    <lineage>
        <taxon>Eukaryota</taxon>
        <taxon>Fungi</taxon>
        <taxon>Dikarya</taxon>
        <taxon>Ascomycota</taxon>
        <taxon>Pezizomycotina</taxon>
        <taxon>Dothideomycetes</taxon>
        <taxon>Dothideomycetidae</taxon>
        <taxon>Mycosphaerellales</taxon>
        <taxon>Mycosphaerellaceae</taxon>
        <taxon>Pseudocercospora</taxon>
    </lineage>
</organism>
<reference evidence="1 2" key="1">
    <citation type="journal article" date="2012" name="PLoS Pathog.">
        <title>Diverse lifestyles and strategies of plant pathogenesis encoded in the genomes of eighteen Dothideomycetes fungi.</title>
        <authorList>
            <person name="Ohm R.A."/>
            <person name="Feau N."/>
            <person name="Henrissat B."/>
            <person name="Schoch C.L."/>
            <person name="Horwitz B.A."/>
            <person name="Barry K.W."/>
            <person name="Condon B.J."/>
            <person name="Copeland A.C."/>
            <person name="Dhillon B."/>
            <person name="Glaser F."/>
            <person name="Hesse C.N."/>
            <person name="Kosti I."/>
            <person name="LaButti K."/>
            <person name="Lindquist E.A."/>
            <person name="Lucas S."/>
            <person name="Salamov A.A."/>
            <person name="Bradshaw R.E."/>
            <person name="Ciuffetti L."/>
            <person name="Hamelin R.C."/>
            <person name="Kema G.H.J."/>
            <person name="Lawrence C."/>
            <person name="Scott J.A."/>
            <person name="Spatafora J.W."/>
            <person name="Turgeon B.G."/>
            <person name="de Wit P.J.G.M."/>
            <person name="Zhong S."/>
            <person name="Goodwin S.B."/>
            <person name="Grigoriev I.V."/>
        </authorList>
    </citation>
    <scope>NUCLEOTIDE SEQUENCE [LARGE SCALE GENOMIC DNA]</scope>
    <source>
        <strain evidence="1 2">CIRAD86</strain>
    </source>
</reference>
<accession>M3AP31</accession>
<dbReference type="VEuPathDB" id="FungiDB:MYCFIDRAFT_83784"/>
<gene>
    <name evidence="1" type="ORF">MYCFIDRAFT_83784</name>
</gene>
<name>M3AP31_PSEFD</name>
<proteinExistence type="predicted"/>
<evidence type="ECO:0000313" key="2">
    <source>
        <dbReference type="Proteomes" id="UP000016932"/>
    </source>
</evidence>
<dbReference type="GeneID" id="19342104"/>
<dbReference type="KEGG" id="pfj:MYCFIDRAFT_83784"/>
<keyword evidence="2" id="KW-1185">Reference proteome</keyword>
<dbReference type="HOGENOM" id="CLU_1455023_0_0_1"/>
<evidence type="ECO:0000313" key="1">
    <source>
        <dbReference type="EMBL" id="EME78873.1"/>
    </source>
</evidence>
<dbReference type="EMBL" id="KB446563">
    <property type="protein sequence ID" value="EME78873.1"/>
    <property type="molecule type" value="Genomic_DNA"/>
</dbReference>
<dbReference type="OrthoDB" id="10526489at2759"/>
<dbReference type="Proteomes" id="UP000016932">
    <property type="component" value="Unassembled WGS sequence"/>
</dbReference>
<sequence>MIAVRVPYHETVYVPEYVLHKESSVFQELIDRTNGTLLLKRHACRASLLIWLASATNVVAPELLIKDNMMTGVLCVEFAFHYRLFEFHNRVMRHIGMAIGAREAAWFTELFFRPEFEKAPIRQRLLDVVAEAADDEHPFGPLDEYGLEELDGTGFLVMFHRTVKELKTLGHLPPRVLDQWKPEDLE</sequence>